<dbReference type="AlphaFoldDB" id="D6PJ95"/>
<evidence type="ECO:0000313" key="1">
    <source>
        <dbReference type="EMBL" id="ADD95796.1"/>
    </source>
</evidence>
<protein>
    <submittedName>
        <fullName evidence="1">Uncharacterized protein</fullName>
    </submittedName>
</protein>
<dbReference type="EMBL" id="GU943098">
    <property type="protein sequence ID" value="ADD95796.1"/>
    <property type="molecule type" value="Genomic_DNA"/>
</dbReference>
<accession>D6PJ95</accession>
<sequence length="163" mass="18311">MSIPSPDDMEKFGVINKNSLLDFQAVQGQSKDDKGSHIPLMRRPSSESIIAPKTQPLASKLFMLILHIFSQLGEMFQGKALSATDDKNRPLMCKLAPFMSEKQQIKYNCIQGGQKMESLDRAVLSSLAITSDARRRALAEKRKDEKAEGKDFPDWLVLSLSRR</sequence>
<proteinExistence type="predicted"/>
<name>D6PJ95_9ZZZZ</name>
<reference evidence="1" key="1">
    <citation type="journal article" date="2010" name="ISME J.">
        <title>Metagenome of the Mediterranean deep chlorophyll maximum studied by direct and fosmid library 454 pyrosequencing.</title>
        <authorList>
            <person name="Ghai R."/>
            <person name="Martin-Cuadrado A.B."/>
            <person name="Molto A.G."/>
            <person name="Heredia I.G."/>
            <person name="Cabrera R."/>
            <person name="Martin J."/>
            <person name="Verdu M."/>
            <person name="Deschamps P."/>
            <person name="Moreira D."/>
            <person name="Lopez-Garcia P."/>
            <person name="Mira A."/>
            <person name="Rodriguez-Valera F."/>
        </authorList>
    </citation>
    <scope>NUCLEOTIDE SEQUENCE</scope>
</reference>
<organism evidence="1">
    <name type="scientific">uncultured organism MedDCM-OCT-S08-C3</name>
    <dbReference type="NCBI Taxonomy" id="743638"/>
    <lineage>
        <taxon>unclassified sequences</taxon>
        <taxon>environmental samples</taxon>
    </lineage>
</organism>